<evidence type="ECO:0000256" key="10">
    <source>
        <dbReference type="ARBA" id="ARBA00022759"/>
    </source>
</evidence>
<evidence type="ECO:0000256" key="7">
    <source>
        <dbReference type="ARBA" id="ARBA00022722"/>
    </source>
</evidence>
<evidence type="ECO:0000256" key="5">
    <source>
        <dbReference type="ARBA" id="ARBA00022695"/>
    </source>
</evidence>
<evidence type="ECO:0000256" key="4">
    <source>
        <dbReference type="ARBA" id="ARBA00022679"/>
    </source>
</evidence>
<keyword evidence="13" id="KW-0238">DNA-binding</keyword>
<dbReference type="PROSITE" id="PS52020">
    <property type="entry name" value="CRESS_DNA_REP"/>
    <property type="match status" value="1"/>
</dbReference>
<dbReference type="GO" id="GO:0003677">
    <property type="term" value="F:DNA binding"/>
    <property type="evidence" value="ECO:0007669"/>
    <property type="project" value="UniProtKB-KW"/>
</dbReference>
<keyword evidence="9" id="KW-0547">Nucleotide-binding</keyword>
<organism evidence="17">
    <name type="scientific">Phoenicopterus roseus CRESS-DNA-virus sp</name>
    <dbReference type="NCBI Taxonomy" id="2815052"/>
    <lineage>
        <taxon>Viruses</taxon>
        <taxon>Monodnaviria</taxon>
        <taxon>Shotokuvirae</taxon>
        <taxon>Cressdnaviricota</taxon>
    </lineage>
</organism>
<comment type="subcellular location">
    <subcellularLocation>
        <location evidence="2">Host nucleus</location>
    </subcellularLocation>
</comment>
<evidence type="ECO:0000256" key="12">
    <source>
        <dbReference type="ARBA" id="ARBA00023124"/>
    </source>
</evidence>
<keyword evidence="8" id="KW-0479">Metal-binding</keyword>
<dbReference type="EMBL" id="MW182863">
    <property type="protein sequence ID" value="QTE03543.1"/>
    <property type="molecule type" value="Genomic_DNA"/>
</dbReference>
<dbReference type="GO" id="GO:0046872">
    <property type="term" value="F:metal ion binding"/>
    <property type="evidence" value="ECO:0007669"/>
    <property type="project" value="UniProtKB-KW"/>
</dbReference>
<dbReference type="GO" id="GO:0016779">
    <property type="term" value="F:nucleotidyltransferase activity"/>
    <property type="evidence" value="ECO:0007669"/>
    <property type="project" value="UniProtKB-KW"/>
</dbReference>
<evidence type="ECO:0000256" key="2">
    <source>
        <dbReference type="ARBA" id="ARBA00004147"/>
    </source>
</evidence>
<keyword evidence="3" id="KW-1048">Host nucleus</keyword>
<protein>
    <submittedName>
        <fullName evidence="17">Helicase</fullName>
    </submittedName>
</protein>
<accession>A0A8A4XBE7</accession>
<reference evidence="17" key="1">
    <citation type="submission" date="2020-10" db="EMBL/GenBank/DDBJ databases">
        <title>CRESS DNA virus dark matter in the feces of wild birds.</title>
        <authorList>
            <person name="Yang S."/>
            <person name="Zhang W."/>
        </authorList>
    </citation>
    <scope>NUCLEOTIDE SEQUENCE</scope>
    <source>
        <strain evidence="17">Sto73cre17</strain>
    </source>
</reference>
<evidence type="ECO:0000256" key="14">
    <source>
        <dbReference type="ARBA" id="ARBA00023268"/>
    </source>
</evidence>
<keyword evidence="5" id="KW-0548">Nucleotidyltransferase</keyword>
<dbReference type="GO" id="GO:0000166">
    <property type="term" value="F:nucleotide binding"/>
    <property type="evidence" value="ECO:0007669"/>
    <property type="project" value="UniProtKB-KW"/>
</dbReference>
<evidence type="ECO:0000256" key="13">
    <source>
        <dbReference type="ARBA" id="ARBA00023125"/>
    </source>
</evidence>
<dbReference type="GO" id="GO:0006260">
    <property type="term" value="P:DNA replication"/>
    <property type="evidence" value="ECO:0007669"/>
    <property type="project" value="UniProtKB-KW"/>
</dbReference>
<keyword evidence="10" id="KW-0255">Endonuclease</keyword>
<keyword evidence="4" id="KW-0808">Transferase</keyword>
<feature type="domain" description="CRESS-DNA virus Rep endonuclease" evidence="16">
    <location>
        <begin position="7"/>
        <end position="97"/>
    </location>
</feature>
<dbReference type="Gene3D" id="3.40.1310.20">
    <property type="match status" value="1"/>
</dbReference>
<dbReference type="GO" id="GO:0003723">
    <property type="term" value="F:RNA binding"/>
    <property type="evidence" value="ECO:0007669"/>
    <property type="project" value="InterPro"/>
</dbReference>
<proteinExistence type="predicted"/>
<dbReference type="GO" id="GO:0004519">
    <property type="term" value="F:endonuclease activity"/>
    <property type="evidence" value="ECO:0007669"/>
    <property type="project" value="UniProtKB-KW"/>
</dbReference>
<comment type="catalytic activity">
    <reaction evidence="15">
        <text>ATP + H2O = ADP + phosphate + H(+)</text>
        <dbReference type="Rhea" id="RHEA:13065"/>
        <dbReference type="ChEBI" id="CHEBI:15377"/>
        <dbReference type="ChEBI" id="CHEBI:15378"/>
        <dbReference type="ChEBI" id="CHEBI:30616"/>
        <dbReference type="ChEBI" id="CHEBI:43474"/>
        <dbReference type="ChEBI" id="CHEBI:456216"/>
    </reaction>
</comment>
<keyword evidence="11" id="KW-0378">Hydrolase</keyword>
<keyword evidence="17" id="KW-0347">Helicase</keyword>
<evidence type="ECO:0000256" key="1">
    <source>
        <dbReference type="ARBA" id="ARBA00001936"/>
    </source>
</evidence>
<dbReference type="Pfam" id="PF02407">
    <property type="entry name" value="Viral_Rep"/>
    <property type="match status" value="1"/>
</dbReference>
<dbReference type="GO" id="GO:0016787">
    <property type="term" value="F:hydrolase activity"/>
    <property type="evidence" value="ECO:0007669"/>
    <property type="project" value="UniProtKB-KW"/>
</dbReference>
<evidence type="ECO:0000256" key="3">
    <source>
        <dbReference type="ARBA" id="ARBA00022562"/>
    </source>
</evidence>
<sequence length="285" mass="33091">MPATHDQTPFRACCMTIWQTEDYHELPEGLTYFAYGHELTKEGKPHLQAFAYSARAQRWSWWQKKFEGHHIERMKGNFAHNEFYCSKQASLIEFGVRPMENGKKRSLEALVCEVTEGAQQGKPLRDIIMEGDQKSTFVQYHNGISKIHAMAVNYKLSKIDKDFAPEVIYVHGEPGSGKSRWVREQDPDVYDVPQDDSYKWKDGYSGQEAVVYENVSVANIKSPERLLKEIDRYFIQVPIKGGFTGWRPKRIYITTVYQLEHFADQVGFSKPSEFTRRVTKVKCMD</sequence>
<dbReference type="InterPro" id="IPR049912">
    <property type="entry name" value="CRESS_DNA_REP"/>
</dbReference>
<dbReference type="InterPro" id="IPR000605">
    <property type="entry name" value="Helicase_SF3_ssDNA/RNA_vir"/>
</dbReference>
<evidence type="ECO:0000256" key="6">
    <source>
        <dbReference type="ARBA" id="ARBA00022705"/>
    </source>
</evidence>
<dbReference type="GO" id="GO:0003724">
    <property type="term" value="F:RNA helicase activity"/>
    <property type="evidence" value="ECO:0007669"/>
    <property type="project" value="InterPro"/>
</dbReference>
<evidence type="ECO:0000256" key="15">
    <source>
        <dbReference type="ARBA" id="ARBA00049360"/>
    </source>
</evidence>
<keyword evidence="17" id="KW-0067">ATP-binding</keyword>
<evidence type="ECO:0000259" key="16">
    <source>
        <dbReference type="PROSITE" id="PS52020"/>
    </source>
</evidence>
<keyword evidence="12" id="KW-0190">Covalent protein-DNA linkage</keyword>
<keyword evidence="14" id="KW-0511">Multifunctional enzyme</keyword>
<evidence type="ECO:0000256" key="8">
    <source>
        <dbReference type="ARBA" id="ARBA00022723"/>
    </source>
</evidence>
<evidence type="ECO:0000313" key="17">
    <source>
        <dbReference type="EMBL" id="QTE03543.1"/>
    </source>
</evidence>
<evidence type="ECO:0000256" key="11">
    <source>
        <dbReference type="ARBA" id="ARBA00022801"/>
    </source>
</evidence>
<dbReference type="GO" id="GO:0042025">
    <property type="term" value="C:host cell nucleus"/>
    <property type="evidence" value="ECO:0007669"/>
    <property type="project" value="UniProtKB-SubCell"/>
</dbReference>
<comment type="cofactor">
    <cofactor evidence="1">
        <name>Mn(2+)</name>
        <dbReference type="ChEBI" id="CHEBI:29035"/>
    </cofactor>
</comment>
<dbReference type="Pfam" id="PF00910">
    <property type="entry name" value="RNA_helicase"/>
    <property type="match status" value="1"/>
</dbReference>
<name>A0A8A4XBE7_9VIRU</name>
<evidence type="ECO:0000256" key="9">
    <source>
        <dbReference type="ARBA" id="ARBA00022741"/>
    </source>
</evidence>
<keyword evidence="7" id="KW-0540">Nuclease</keyword>
<keyword evidence="6" id="KW-0235">DNA replication</keyword>